<feature type="non-terminal residue" evidence="1">
    <location>
        <position position="91"/>
    </location>
</feature>
<sequence>TAAYQELVTIISNNQFNRLDMPQNIHTLRQYRLRLPSLPIRQHEVLKNPALFSKMYFGPRVESKNRTEFWHGTIWSESPLFSDDTLNITTP</sequence>
<dbReference type="Proteomes" id="UP000789920">
    <property type="component" value="Unassembled WGS sequence"/>
</dbReference>
<organism evidence="1 2">
    <name type="scientific">Racocetra persica</name>
    <dbReference type="NCBI Taxonomy" id="160502"/>
    <lineage>
        <taxon>Eukaryota</taxon>
        <taxon>Fungi</taxon>
        <taxon>Fungi incertae sedis</taxon>
        <taxon>Mucoromycota</taxon>
        <taxon>Glomeromycotina</taxon>
        <taxon>Glomeromycetes</taxon>
        <taxon>Diversisporales</taxon>
        <taxon>Gigasporaceae</taxon>
        <taxon>Racocetra</taxon>
    </lineage>
</organism>
<name>A0ACA9SGD9_9GLOM</name>
<keyword evidence="2" id="KW-1185">Reference proteome</keyword>
<protein>
    <submittedName>
        <fullName evidence="1">29181_t:CDS:1</fullName>
    </submittedName>
</protein>
<gene>
    <name evidence="1" type="ORF">RPERSI_LOCUS29741</name>
</gene>
<dbReference type="EMBL" id="CAJVQC010113244">
    <property type="protein sequence ID" value="CAG8835946.1"/>
    <property type="molecule type" value="Genomic_DNA"/>
</dbReference>
<comment type="caution">
    <text evidence="1">The sequence shown here is derived from an EMBL/GenBank/DDBJ whole genome shotgun (WGS) entry which is preliminary data.</text>
</comment>
<reference evidence="1" key="1">
    <citation type="submission" date="2021-06" db="EMBL/GenBank/DDBJ databases">
        <authorList>
            <person name="Kallberg Y."/>
            <person name="Tangrot J."/>
            <person name="Rosling A."/>
        </authorList>
    </citation>
    <scope>NUCLEOTIDE SEQUENCE</scope>
    <source>
        <strain evidence="1">MA461A</strain>
    </source>
</reference>
<evidence type="ECO:0000313" key="2">
    <source>
        <dbReference type="Proteomes" id="UP000789920"/>
    </source>
</evidence>
<accession>A0ACA9SGD9</accession>
<proteinExistence type="predicted"/>
<evidence type="ECO:0000313" key="1">
    <source>
        <dbReference type="EMBL" id="CAG8835946.1"/>
    </source>
</evidence>
<feature type="non-terminal residue" evidence="1">
    <location>
        <position position="1"/>
    </location>
</feature>